<keyword evidence="5 8" id="KW-0067">ATP-binding</keyword>
<keyword evidence="4 8" id="KW-0547">Nucleotide-binding</keyword>
<evidence type="ECO:0000256" key="7">
    <source>
        <dbReference type="ARBA" id="ARBA00023146"/>
    </source>
</evidence>
<dbReference type="InterPro" id="IPR004527">
    <property type="entry name" value="Glu-tRNA-ligase_bac/mito"/>
</dbReference>
<dbReference type="InterPro" id="IPR020058">
    <property type="entry name" value="Glu/Gln-tRNA-synth_Ib_cat-dom"/>
</dbReference>
<dbReference type="Gene3D" id="1.10.8.70">
    <property type="entry name" value="Glutamate-tRNA synthetase, class I, anticodon-binding domain 1"/>
    <property type="match status" value="1"/>
</dbReference>
<dbReference type="InterPro" id="IPR001412">
    <property type="entry name" value="aa-tRNA-synth_I_CS"/>
</dbReference>
<dbReference type="InterPro" id="IPR020752">
    <property type="entry name" value="Glu-tRNA-synth_I_codon-bd_sub1"/>
</dbReference>
<comment type="similarity">
    <text evidence="1 8">Belongs to the class-I aminoacyl-tRNA synthetase family. Glutamate--tRNA ligase type 1 subfamily.</text>
</comment>
<dbReference type="GO" id="GO:0000049">
    <property type="term" value="F:tRNA binding"/>
    <property type="evidence" value="ECO:0007669"/>
    <property type="project" value="InterPro"/>
</dbReference>
<accession>A0A7V3REA8</accession>
<dbReference type="Pfam" id="PF00749">
    <property type="entry name" value="tRNA-synt_1c"/>
    <property type="match status" value="1"/>
</dbReference>
<keyword evidence="6 8" id="KW-0648">Protein biosynthesis</keyword>
<dbReference type="PANTHER" id="PTHR43311">
    <property type="entry name" value="GLUTAMATE--TRNA LIGASE"/>
    <property type="match status" value="1"/>
</dbReference>
<comment type="caution">
    <text evidence="8">Lacks conserved residue(s) required for the propagation of feature annotation.</text>
</comment>
<evidence type="ECO:0000256" key="3">
    <source>
        <dbReference type="ARBA" id="ARBA00022598"/>
    </source>
</evidence>
<dbReference type="InterPro" id="IPR033910">
    <property type="entry name" value="GluRS_core"/>
</dbReference>
<feature type="domain" description="Glutamyl/glutaminyl-tRNA synthetase class Ib catalytic" evidence="9">
    <location>
        <begin position="3"/>
        <end position="303"/>
    </location>
</feature>
<organism evidence="11">
    <name type="scientific">Mesoaciditoga lauensis</name>
    <dbReference type="NCBI Taxonomy" id="1495039"/>
    <lineage>
        <taxon>Bacteria</taxon>
        <taxon>Thermotogati</taxon>
        <taxon>Thermotogota</taxon>
        <taxon>Thermotogae</taxon>
        <taxon>Mesoaciditogales</taxon>
        <taxon>Mesoaciditogaceae</taxon>
        <taxon>Mesoaciditoga</taxon>
    </lineage>
</organism>
<dbReference type="Gene3D" id="3.90.800.10">
    <property type="entry name" value="Glutamyl-tRNA Synthetase, Domain 3"/>
    <property type="match status" value="1"/>
</dbReference>
<dbReference type="HAMAP" id="MF_00022">
    <property type="entry name" value="Glu_tRNA_synth_type1"/>
    <property type="match status" value="1"/>
</dbReference>
<sequence>MDVRVRFAPSPTGYLHVGGARTALFDWLFARKVNGKFVLRIEDTDVERSTKESEISIIEDLKWCNLNWDEGPDIGGPYGPYRQTERIQMKIYDPYAHKLIDLGKAYYALYSQNDQKEIVEKFSSHEKALEYRSEGKSVTVNFKIPEGKTLFHDIAKGEMEFDNSTFDDIVIVKSNGYPTYNFAVVVDDHLMKITHVVRGEDHLTNTPKQIMMYRALGWELPEFMHIPLILGPDRTPLSKRHGATSVNYFRSYGIINVAFMNYLALLGWNVNEEVFNPFEKVESFDLDSLSNKPAVFDYTKVEWINGQHIRTMPIEEVIKEFKGWALAEDEEALKWFDNSDYSKSVFEICRQKVNTLKVLDEFAKPFFRDLPISKEALEVLKRKDLEEILSKVHEMIDGIEDWSVEKIEQSLRTTSIEGLTKKELFQILRATLLGQIVTPGLFETIYVLGKKRTLERIEKARNQSNV</sequence>
<keyword evidence="7 8" id="KW-0030">Aminoacyl-tRNA synthetase</keyword>
<evidence type="ECO:0000256" key="4">
    <source>
        <dbReference type="ARBA" id="ARBA00022741"/>
    </source>
</evidence>
<dbReference type="EC" id="6.1.1.17" evidence="8"/>
<evidence type="ECO:0000256" key="5">
    <source>
        <dbReference type="ARBA" id="ARBA00022840"/>
    </source>
</evidence>
<evidence type="ECO:0000256" key="2">
    <source>
        <dbReference type="ARBA" id="ARBA00022490"/>
    </source>
</evidence>
<evidence type="ECO:0000313" key="11">
    <source>
        <dbReference type="EMBL" id="HGE74991.1"/>
    </source>
</evidence>
<comment type="subcellular location">
    <subcellularLocation>
        <location evidence="8">Cytoplasm</location>
    </subcellularLocation>
</comment>
<dbReference type="InterPro" id="IPR049940">
    <property type="entry name" value="GluQ/Sye"/>
</dbReference>
<comment type="catalytic activity">
    <reaction evidence="8">
        <text>tRNA(Glu) + L-glutamate + ATP = L-glutamyl-tRNA(Glu) + AMP + diphosphate</text>
        <dbReference type="Rhea" id="RHEA:23540"/>
        <dbReference type="Rhea" id="RHEA-COMP:9663"/>
        <dbReference type="Rhea" id="RHEA-COMP:9680"/>
        <dbReference type="ChEBI" id="CHEBI:29985"/>
        <dbReference type="ChEBI" id="CHEBI:30616"/>
        <dbReference type="ChEBI" id="CHEBI:33019"/>
        <dbReference type="ChEBI" id="CHEBI:78442"/>
        <dbReference type="ChEBI" id="CHEBI:78520"/>
        <dbReference type="ChEBI" id="CHEBI:456215"/>
        <dbReference type="EC" id="6.1.1.17"/>
    </reaction>
</comment>
<keyword evidence="3 8" id="KW-0436">Ligase</keyword>
<evidence type="ECO:0000259" key="10">
    <source>
        <dbReference type="Pfam" id="PF19269"/>
    </source>
</evidence>
<dbReference type="Gene3D" id="1.10.10.350">
    <property type="match status" value="1"/>
</dbReference>
<dbReference type="PANTHER" id="PTHR43311:SF2">
    <property type="entry name" value="GLUTAMATE--TRNA LIGASE, MITOCHONDRIAL-RELATED"/>
    <property type="match status" value="1"/>
</dbReference>
<dbReference type="InterPro" id="IPR020751">
    <property type="entry name" value="aa-tRNA-synth_I_codon-bd_sub2"/>
</dbReference>
<dbReference type="NCBIfam" id="TIGR00464">
    <property type="entry name" value="gltX_bact"/>
    <property type="match status" value="1"/>
</dbReference>
<dbReference type="Gene3D" id="1.10.1160.10">
    <property type="entry name" value="Glutamyl-trna Synthetase, Domain 2"/>
    <property type="match status" value="1"/>
</dbReference>
<comment type="subunit">
    <text evidence="8">Monomer.</text>
</comment>
<evidence type="ECO:0000256" key="1">
    <source>
        <dbReference type="ARBA" id="ARBA00007894"/>
    </source>
</evidence>
<dbReference type="GO" id="GO:0004818">
    <property type="term" value="F:glutamate-tRNA ligase activity"/>
    <property type="evidence" value="ECO:0007669"/>
    <property type="project" value="UniProtKB-UniRule"/>
</dbReference>
<dbReference type="EMBL" id="DTPE01000106">
    <property type="protein sequence ID" value="HGE74991.1"/>
    <property type="molecule type" value="Genomic_DNA"/>
</dbReference>
<proteinExistence type="inferred from homology"/>
<feature type="domain" description="Aminoacyl-tRNA synthetase class I anticodon-binding" evidence="10">
    <location>
        <begin position="331"/>
        <end position="460"/>
    </location>
</feature>
<dbReference type="InterPro" id="IPR045462">
    <property type="entry name" value="aa-tRNA-synth_I_cd-bd"/>
</dbReference>
<dbReference type="GO" id="GO:0005829">
    <property type="term" value="C:cytosol"/>
    <property type="evidence" value="ECO:0007669"/>
    <property type="project" value="TreeGrafter"/>
</dbReference>
<protein>
    <recommendedName>
        <fullName evidence="8">Glutamate--tRNA ligase</fullName>
        <ecNumber evidence="8">6.1.1.17</ecNumber>
    </recommendedName>
    <alternativeName>
        <fullName evidence="8">Glutamyl-tRNA synthetase</fullName>
        <shortName evidence="8">GluRS</shortName>
    </alternativeName>
</protein>
<name>A0A7V3REA8_9BACT</name>
<gene>
    <name evidence="8" type="primary">gltX</name>
    <name evidence="11" type="ORF">ENX73_02570</name>
</gene>
<dbReference type="Gene3D" id="3.40.50.620">
    <property type="entry name" value="HUPs"/>
    <property type="match status" value="1"/>
</dbReference>
<evidence type="ECO:0000256" key="6">
    <source>
        <dbReference type="ARBA" id="ARBA00022917"/>
    </source>
</evidence>
<dbReference type="InterPro" id="IPR014729">
    <property type="entry name" value="Rossmann-like_a/b/a_fold"/>
</dbReference>
<reference evidence="11" key="1">
    <citation type="journal article" date="2020" name="mSystems">
        <title>Genome- and Community-Level Interaction Insights into Carbon Utilization and Element Cycling Functions of Hydrothermarchaeota in Hydrothermal Sediment.</title>
        <authorList>
            <person name="Zhou Z."/>
            <person name="Liu Y."/>
            <person name="Xu W."/>
            <person name="Pan J."/>
            <person name="Luo Z.H."/>
            <person name="Li M."/>
        </authorList>
    </citation>
    <scope>NUCLEOTIDE SEQUENCE [LARGE SCALE GENOMIC DNA]</scope>
    <source>
        <strain evidence="11">SpSt-966</strain>
    </source>
</reference>
<comment type="function">
    <text evidence="8">Catalyzes the attachment of glutamate to tRNA(Glu) in a two-step reaction: glutamate is first activated by ATP to form Glu-AMP and then transferred to the acceptor end of tRNA(Glu).</text>
</comment>
<dbReference type="PROSITE" id="PS00178">
    <property type="entry name" value="AA_TRNA_LIGASE_I"/>
    <property type="match status" value="1"/>
</dbReference>
<dbReference type="Pfam" id="PF19269">
    <property type="entry name" value="Anticodon_2"/>
    <property type="match status" value="1"/>
</dbReference>
<dbReference type="SUPFAM" id="SSF52374">
    <property type="entry name" value="Nucleotidylyl transferase"/>
    <property type="match status" value="1"/>
</dbReference>
<dbReference type="CDD" id="cd00808">
    <property type="entry name" value="GluRS_core"/>
    <property type="match status" value="1"/>
</dbReference>
<dbReference type="InterPro" id="IPR020061">
    <property type="entry name" value="Glu_tRNA_lig_a-bdl"/>
</dbReference>
<feature type="binding site" evidence="8">
    <location>
        <position position="239"/>
    </location>
    <ligand>
        <name>ATP</name>
        <dbReference type="ChEBI" id="CHEBI:30616"/>
    </ligand>
</feature>
<comment type="caution">
    <text evidence="11">The sequence shown here is derived from an EMBL/GenBank/DDBJ whole genome shotgun (WGS) entry which is preliminary data.</text>
</comment>
<feature type="short sequence motif" description="'KMSKS' region" evidence="8">
    <location>
        <begin position="236"/>
        <end position="240"/>
    </location>
</feature>
<dbReference type="InterPro" id="IPR000924">
    <property type="entry name" value="Glu/Gln-tRNA-synth"/>
</dbReference>
<dbReference type="InterPro" id="IPR008925">
    <property type="entry name" value="aa_tRNA-synth_I_cd-bd_sf"/>
</dbReference>
<dbReference type="GO" id="GO:0005524">
    <property type="term" value="F:ATP binding"/>
    <property type="evidence" value="ECO:0007669"/>
    <property type="project" value="UniProtKB-UniRule"/>
</dbReference>
<evidence type="ECO:0000256" key="8">
    <source>
        <dbReference type="HAMAP-Rule" id="MF_00022"/>
    </source>
</evidence>
<dbReference type="GO" id="GO:0006424">
    <property type="term" value="P:glutamyl-tRNA aminoacylation"/>
    <property type="evidence" value="ECO:0007669"/>
    <property type="project" value="UniProtKB-UniRule"/>
</dbReference>
<dbReference type="AlphaFoldDB" id="A0A7V3REA8"/>
<dbReference type="GO" id="GO:0008270">
    <property type="term" value="F:zinc ion binding"/>
    <property type="evidence" value="ECO:0007669"/>
    <property type="project" value="InterPro"/>
</dbReference>
<evidence type="ECO:0000259" key="9">
    <source>
        <dbReference type="Pfam" id="PF00749"/>
    </source>
</evidence>
<keyword evidence="2 8" id="KW-0963">Cytoplasm</keyword>
<dbReference type="PRINTS" id="PR00987">
    <property type="entry name" value="TRNASYNTHGLU"/>
</dbReference>
<dbReference type="SUPFAM" id="SSF48163">
    <property type="entry name" value="An anticodon-binding domain of class I aminoacyl-tRNA synthetases"/>
    <property type="match status" value="1"/>
</dbReference>
<feature type="short sequence motif" description="'HIGH' region" evidence="8">
    <location>
        <begin position="9"/>
        <end position="19"/>
    </location>
</feature>